<name>A0A8H3GHW9_9AGAM</name>
<protein>
    <recommendedName>
        <fullName evidence="12">Dicer-like protein 1</fullName>
    </recommendedName>
</protein>
<feature type="domain" description="Helicase ATP-binding" evidence="8">
    <location>
        <begin position="102"/>
        <end position="274"/>
    </location>
</feature>
<evidence type="ECO:0000259" key="8">
    <source>
        <dbReference type="PROSITE" id="PS51192"/>
    </source>
</evidence>
<evidence type="ECO:0000256" key="2">
    <source>
        <dbReference type="ARBA" id="ARBA00022741"/>
    </source>
</evidence>
<dbReference type="Pfam" id="PF03368">
    <property type="entry name" value="Dicer_dimer"/>
    <property type="match status" value="1"/>
</dbReference>
<dbReference type="EMBL" id="CAJMWW010000179">
    <property type="protein sequence ID" value="CAE6454914.1"/>
    <property type="molecule type" value="Genomic_DNA"/>
</dbReference>
<dbReference type="GO" id="GO:0003676">
    <property type="term" value="F:nucleic acid binding"/>
    <property type="evidence" value="ECO:0007669"/>
    <property type="project" value="InterPro"/>
</dbReference>
<dbReference type="GO" id="GO:0006396">
    <property type="term" value="P:RNA processing"/>
    <property type="evidence" value="ECO:0007669"/>
    <property type="project" value="InterPro"/>
</dbReference>
<dbReference type="Gene3D" id="3.40.50.300">
    <property type="entry name" value="P-loop containing nucleotide triphosphate hydrolases"/>
    <property type="match status" value="3"/>
</dbReference>
<evidence type="ECO:0000313" key="11">
    <source>
        <dbReference type="Proteomes" id="UP000663841"/>
    </source>
</evidence>
<dbReference type="InterPro" id="IPR001650">
    <property type="entry name" value="Helicase_C-like"/>
</dbReference>
<feature type="region of interest" description="Disordered" evidence="6">
    <location>
        <begin position="1118"/>
        <end position="1165"/>
    </location>
</feature>
<dbReference type="InterPro" id="IPR011545">
    <property type="entry name" value="DEAD/DEAH_box_helicase_dom"/>
</dbReference>
<dbReference type="PANTHER" id="PTHR14950">
    <property type="entry name" value="DICER-RELATED"/>
    <property type="match status" value="1"/>
</dbReference>
<dbReference type="PROSITE" id="PS50142">
    <property type="entry name" value="RNASE_3_2"/>
    <property type="match status" value="2"/>
</dbReference>
<dbReference type="SUPFAM" id="SSF69065">
    <property type="entry name" value="RNase III domain-like"/>
    <property type="match status" value="2"/>
</dbReference>
<dbReference type="Pfam" id="PF00636">
    <property type="entry name" value="Ribonuclease_3"/>
    <property type="match status" value="2"/>
</dbReference>
<reference evidence="10" key="1">
    <citation type="submission" date="2021-01" db="EMBL/GenBank/DDBJ databases">
        <authorList>
            <person name="Kaushik A."/>
        </authorList>
    </citation>
    <scope>NUCLEOTIDE SEQUENCE</scope>
    <source>
        <strain evidence="10">AG3-T5</strain>
    </source>
</reference>
<evidence type="ECO:0000256" key="5">
    <source>
        <dbReference type="ARBA" id="ARBA00022840"/>
    </source>
</evidence>
<evidence type="ECO:0000256" key="4">
    <source>
        <dbReference type="ARBA" id="ARBA00022806"/>
    </source>
</evidence>
<feature type="compositionally biased region" description="Basic and acidic residues" evidence="6">
    <location>
        <begin position="1144"/>
        <end position="1159"/>
    </location>
</feature>
<dbReference type="GO" id="GO:0031047">
    <property type="term" value="P:regulatory ncRNA-mediated gene silencing"/>
    <property type="evidence" value="ECO:0007669"/>
    <property type="project" value="UniProtKB-ARBA"/>
</dbReference>
<dbReference type="InterPro" id="IPR036389">
    <property type="entry name" value="RNase_III_sf"/>
</dbReference>
<dbReference type="InterPro" id="IPR038248">
    <property type="entry name" value="Dicer_dimer_sf"/>
</dbReference>
<dbReference type="Pfam" id="PF00270">
    <property type="entry name" value="DEAD"/>
    <property type="match status" value="1"/>
</dbReference>
<dbReference type="Gene3D" id="3.30.160.380">
    <property type="entry name" value="Dicer dimerisation domain"/>
    <property type="match status" value="1"/>
</dbReference>
<gene>
    <name evidence="10" type="ORF">RDB_LOCUS135301</name>
</gene>
<dbReference type="InterPro" id="IPR027417">
    <property type="entry name" value="P-loop_NTPase"/>
</dbReference>
<dbReference type="Proteomes" id="UP000663841">
    <property type="component" value="Unassembled WGS sequence"/>
</dbReference>
<dbReference type="SUPFAM" id="SSF54768">
    <property type="entry name" value="dsRNA-binding domain-like"/>
    <property type="match status" value="1"/>
</dbReference>
<feature type="domain" description="RNase III" evidence="7">
    <location>
        <begin position="1225"/>
        <end position="1371"/>
    </location>
</feature>
<dbReference type="GO" id="GO:0004386">
    <property type="term" value="F:helicase activity"/>
    <property type="evidence" value="ECO:0007669"/>
    <property type="project" value="UniProtKB-KW"/>
</dbReference>
<dbReference type="PROSITE" id="PS51192">
    <property type="entry name" value="HELICASE_ATP_BIND_1"/>
    <property type="match status" value="1"/>
</dbReference>
<evidence type="ECO:0000256" key="1">
    <source>
        <dbReference type="ARBA" id="ARBA00022737"/>
    </source>
</evidence>
<evidence type="ECO:0000256" key="3">
    <source>
        <dbReference type="ARBA" id="ARBA00022801"/>
    </source>
</evidence>
<evidence type="ECO:0008006" key="12">
    <source>
        <dbReference type="Google" id="ProtNLM"/>
    </source>
</evidence>
<evidence type="ECO:0000256" key="6">
    <source>
        <dbReference type="SAM" id="MobiDB-lite"/>
    </source>
</evidence>
<keyword evidence="4" id="KW-0347">Helicase</keyword>
<dbReference type="InterPro" id="IPR000999">
    <property type="entry name" value="RNase_III_dom"/>
</dbReference>
<dbReference type="PROSITE" id="PS51194">
    <property type="entry name" value="HELICASE_CTER"/>
    <property type="match status" value="1"/>
</dbReference>
<dbReference type="CDD" id="cd00593">
    <property type="entry name" value="RIBOc"/>
    <property type="match status" value="2"/>
</dbReference>
<dbReference type="PANTHER" id="PTHR14950:SF37">
    <property type="entry name" value="ENDORIBONUCLEASE DICER"/>
    <property type="match status" value="1"/>
</dbReference>
<organism evidence="10 11">
    <name type="scientific">Rhizoctonia solani</name>
    <dbReference type="NCBI Taxonomy" id="456999"/>
    <lineage>
        <taxon>Eukaryota</taxon>
        <taxon>Fungi</taxon>
        <taxon>Dikarya</taxon>
        <taxon>Basidiomycota</taxon>
        <taxon>Agaricomycotina</taxon>
        <taxon>Agaricomycetes</taxon>
        <taxon>Cantharellales</taxon>
        <taxon>Ceratobasidiaceae</taxon>
        <taxon>Rhizoctonia</taxon>
    </lineage>
</organism>
<dbReference type="SUPFAM" id="SSF52540">
    <property type="entry name" value="P-loop containing nucleoside triphosphate hydrolases"/>
    <property type="match status" value="2"/>
</dbReference>
<dbReference type="Pfam" id="PF00271">
    <property type="entry name" value="Helicase_C"/>
    <property type="match status" value="1"/>
</dbReference>
<evidence type="ECO:0000313" key="10">
    <source>
        <dbReference type="EMBL" id="CAE6454914.1"/>
    </source>
</evidence>
<dbReference type="Gene3D" id="1.10.1520.10">
    <property type="entry name" value="Ribonuclease III domain"/>
    <property type="match status" value="2"/>
</dbReference>
<evidence type="ECO:0000259" key="9">
    <source>
        <dbReference type="PROSITE" id="PS51194"/>
    </source>
</evidence>
<feature type="domain" description="Helicase C-terminal" evidence="9">
    <location>
        <begin position="435"/>
        <end position="614"/>
    </location>
</feature>
<dbReference type="InterPro" id="IPR014001">
    <property type="entry name" value="Helicase_ATP-bd"/>
</dbReference>
<comment type="caution">
    <text evidence="10">The sequence shown here is derived from an EMBL/GenBank/DDBJ whole genome shotgun (WGS) entry which is preliminary data.</text>
</comment>
<keyword evidence="5" id="KW-0067">ATP-binding</keyword>
<proteinExistence type="predicted"/>
<keyword evidence="2" id="KW-0547">Nucleotide-binding</keyword>
<dbReference type="InterPro" id="IPR005034">
    <property type="entry name" value="Dicer_dimerisation"/>
</dbReference>
<dbReference type="SMART" id="SM00535">
    <property type="entry name" value="RIBOc"/>
    <property type="match status" value="2"/>
</dbReference>
<keyword evidence="3" id="KW-0378">Hydrolase</keyword>
<keyword evidence="1" id="KW-0677">Repeat</keyword>
<sequence>MTDSPTAQVAAAEATGRLIPRLYQQEIFYRAVNENVVAVFLVASVPLAEQQGDFLESQLPLRVNKFYGSMGVDYWDRERWAKAFVESDIMVMTAQVLHDLLNHAHWSIDKVAAAEATGRLIPRLYQQEIFYRAVNENVVAVFLVASVPLAEQQGDFLESQLPLRVNKFYGSMGVDYWDRERWAKAFVESDIMVMTAQVLHDLLNHAHWSIDKILLLVFDEAHHCNKNHVYAQIMRTHYHHCPIGERPRIFGMTASPIFNIRNPVQSLMQLQKTMDAKVLAVRDNVLELALNAPKPQEFLMECPPSGSDYPDYPIPNMWTILAGFESLLFPEPDDAKELTSRFSHVLAELGPLAADYFVLLFIRRAIDKSTVSSAELGAYFTRESSVVSQTGGDSGGDSDRTWSDLDDAYNENLARIQERAKNLDKSQILSWFTPKLKILISVLEANRTEDFSALIFVEQRQVASTLAWLLPLVPGLRDWVKAAALVGHGDGSGAGFEGSGMAHAAQRSIVRDFRSGSVNLVIATSVAEEGLDFQACKLVLRLDAPQTMVGYLQSRGRARKHDSAYVVLTDLEGGKRYRKFREAEPHLRRIYQRIHEEEDQQGGEMDVDEEEDVEDERYVVKSTGAVVTPSTAIGLLHLWCSQQEVDRFTKPPAPEFQVIGEYMCKVSVPPCVLNPSKCGPIQGPLRKTRDGARRAAAFLLVQKLHKLEIFDEFLLPFKKSSSRTDDLSQHLDGTLRREGELFDTITPWGDMWRSGSSVWMNPISLNGSPPLVALVTGREQPEHELVIHNRDSSTQINIHRGRFLEFASEEDKLVQLEAMQRYSNCAIFWAITARKLPPRSTCLVVPLTEPEGLPDYDKMTNLTTHAVKLSKEDWLNPELIGSHVMESHRLGSKAYKFLGLMPDINLSSSPITLEGETKCREGDHKTYESYWEAATGTVKRGVTLDIPADDLWLELGFIEKARFQSHNGLYGLIKLPDSDQPVAKPFRIVTPSHMARVSPIPAEIIRICTHLPNILGQLTVLFRIDSANDTLKTHGVPFELLLEALTLPSVQAGFDYQRLETIGDSVLKVCMCTHLFIKYQGHHEGQLSAMKDSVVSNANLMRVGRQSPLSRFLITGSMPTHRTWRPPVSSTAPEPQEDAEDQKDDSGEKNEETETKDEAEQVTFHTKSLADCTESTLGATYLSRGVEAALRVGDALGLPLGGTTRWHLRQEVEVFARKSEITMLFAPVEEKLGYKFKNASLVAEAFTHTAYDLSQGPSYNRLEFLGDSLFDLYVVKYMYLKFPKMTPGQMSWARSRLVNASTFGKLAVGLELHKHILTSSANLQRAVARFAQEIEEVSLEDILQSCWKIDAPKAISDVFEAIFGAIYIDSSFNLELTFEHIDRVMSDIMEYVSPDMQGDPTSELVRWVASQGCEAQGKTIFRSSSSLNSRSASHDTVETSVHGRVISRVTAATSKLARPMAAEKALKVLKDESHDYALSKICSCPRAKLKRKATEEPTVVE</sequence>
<evidence type="ECO:0000259" key="7">
    <source>
        <dbReference type="PROSITE" id="PS50142"/>
    </source>
</evidence>
<dbReference type="GO" id="GO:0004525">
    <property type="term" value="F:ribonuclease III activity"/>
    <property type="evidence" value="ECO:0007669"/>
    <property type="project" value="InterPro"/>
</dbReference>
<accession>A0A8H3GHW9</accession>
<feature type="domain" description="RNase III" evidence="7">
    <location>
        <begin position="1011"/>
        <end position="1185"/>
    </location>
</feature>
<dbReference type="SMART" id="SM00490">
    <property type="entry name" value="HELICc"/>
    <property type="match status" value="1"/>
</dbReference>
<dbReference type="GO" id="GO:0005524">
    <property type="term" value="F:ATP binding"/>
    <property type="evidence" value="ECO:0007669"/>
    <property type="project" value="UniProtKB-KW"/>
</dbReference>